<feature type="domain" description="ATP-grasp" evidence="2">
    <location>
        <begin position="90"/>
        <end position="168"/>
    </location>
</feature>
<feature type="non-terminal residue" evidence="3">
    <location>
        <position position="168"/>
    </location>
</feature>
<dbReference type="AlphaFoldDB" id="A0A538T8E6"/>
<gene>
    <name evidence="3" type="ORF">E6K72_01240</name>
</gene>
<comment type="caution">
    <text evidence="3">The sequence shown here is derived from an EMBL/GenBank/DDBJ whole genome shotgun (WGS) entry which is preliminary data.</text>
</comment>
<dbReference type="InterPro" id="IPR011761">
    <property type="entry name" value="ATP-grasp"/>
</dbReference>
<dbReference type="GO" id="GO:0005524">
    <property type="term" value="F:ATP binding"/>
    <property type="evidence" value="ECO:0007669"/>
    <property type="project" value="UniProtKB-UniRule"/>
</dbReference>
<keyword evidence="1" id="KW-0067">ATP-binding</keyword>
<keyword evidence="1" id="KW-0547">Nucleotide-binding</keyword>
<organism evidence="3 4">
    <name type="scientific">Eiseniibacteriota bacterium</name>
    <dbReference type="NCBI Taxonomy" id="2212470"/>
    <lineage>
        <taxon>Bacteria</taxon>
        <taxon>Candidatus Eiseniibacteriota</taxon>
    </lineage>
</organism>
<protein>
    <recommendedName>
        <fullName evidence="2">ATP-grasp domain-containing protein</fullName>
    </recommendedName>
</protein>
<dbReference type="PROSITE" id="PS50975">
    <property type="entry name" value="ATP_GRASP"/>
    <property type="match status" value="1"/>
</dbReference>
<name>A0A538T8E6_UNCEI</name>
<reference evidence="3 4" key="1">
    <citation type="journal article" date="2019" name="Nat. Microbiol.">
        <title>Mediterranean grassland soil C-N compound turnover is dependent on rainfall and depth, and is mediated by genomically divergent microorganisms.</title>
        <authorList>
            <person name="Diamond S."/>
            <person name="Andeer P.F."/>
            <person name="Li Z."/>
            <person name="Crits-Christoph A."/>
            <person name="Burstein D."/>
            <person name="Anantharaman K."/>
            <person name="Lane K.R."/>
            <person name="Thomas B.C."/>
            <person name="Pan C."/>
            <person name="Northen T.R."/>
            <person name="Banfield J.F."/>
        </authorList>
    </citation>
    <scope>NUCLEOTIDE SEQUENCE [LARGE SCALE GENOMIC DNA]</scope>
    <source>
        <strain evidence="3">WS_2</strain>
    </source>
</reference>
<dbReference type="SUPFAM" id="SSF56059">
    <property type="entry name" value="Glutathione synthetase ATP-binding domain-like"/>
    <property type="match status" value="1"/>
</dbReference>
<dbReference type="Gene3D" id="3.30.1490.20">
    <property type="entry name" value="ATP-grasp fold, A domain"/>
    <property type="match status" value="1"/>
</dbReference>
<sequence>MHLIARTTAAPAVHSRAVKRWHRAPASGASGYDARLIEIAESLAPVSLLPVGNGAVAAADRLRGRFSAGVRLALPPCESLAVANDKRRTAELARRLGLRVPRERRVTSLEDARAAWRELGAPLVLKSAREEGVKTVRYARDEAGVAAAFAAARAASLEDVLAQEYVAG</sequence>
<dbReference type="InterPro" id="IPR005479">
    <property type="entry name" value="CPAse_ATP-bd"/>
</dbReference>
<proteinExistence type="predicted"/>
<evidence type="ECO:0000259" key="2">
    <source>
        <dbReference type="PROSITE" id="PS50975"/>
    </source>
</evidence>
<dbReference type="GO" id="GO:0046872">
    <property type="term" value="F:metal ion binding"/>
    <property type="evidence" value="ECO:0007669"/>
    <property type="project" value="InterPro"/>
</dbReference>
<dbReference type="InterPro" id="IPR013815">
    <property type="entry name" value="ATP_grasp_subdomain_1"/>
</dbReference>
<dbReference type="EMBL" id="VBOS01000033">
    <property type="protein sequence ID" value="TMQ59898.1"/>
    <property type="molecule type" value="Genomic_DNA"/>
</dbReference>
<dbReference type="Pfam" id="PF02786">
    <property type="entry name" value="CPSase_L_D2"/>
    <property type="match status" value="1"/>
</dbReference>
<dbReference type="Proteomes" id="UP000317716">
    <property type="component" value="Unassembled WGS sequence"/>
</dbReference>
<evidence type="ECO:0000256" key="1">
    <source>
        <dbReference type="PROSITE-ProRule" id="PRU00409"/>
    </source>
</evidence>
<accession>A0A538T8E6</accession>
<evidence type="ECO:0000313" key="3">
    <source>
        <dbReference type="EMBL" id="TMQ59898.1"/>
    </source>
</evidence>
<evidence type="ECO:0000313" key="4">
    <source>
        <dbReference type="Proteomes" id="UP000317716"/>
    </source>
</evidence>